<evidence type="ECO:0000256" key="2">
    <source>
        <dbReference type="ARBA" id="ARBA00022670"/>
    </source>
</evidence>
<dbReference type="OrthoDB" id="2111841at2759"/>
<evidence type="ECO:0000256" key="3">
    <source>
        <dbReference type="ARBA" id="ARBA00022763"/>
    </source>
</evidence>
<dbReference type="Gene3D" id="3.90.1680.10">
    <property type="entry name" value="SOS response associated peptidase-like"/>
    <property type="match status" value="1"/>
</dbReference>
<dbReference type="PANTHER" id="PTHR13604">
    <property type="entry name" value="DC12-RELATED"/>
    <property type="match status" value="1"/>
</dbReference>
<dbReference type="SUPFAM" id="SSF143081">
    <property type="entry name" value="BB1717-like"/>
    <property type="match status" value="1"/>
</dbReference>
<dbReference type="Pfam" id="PF02586">
    <property type="entry name" value="SRAP"/>
    <property type="match status" value="1"/>
</dbReference>
<keyword evidence="2" id="KW-0645">Protease</keyword>
<dbReference type="InterPro" id="IPR036590">
    <property type="entry name" value="SRAP-like"/>
</dbReference>
<dbReference type="AlphaFoldDB" id="A0A4S4LXD7"/>
<evidence type="ECO:0000256" key="1">
    <source>
        <dbReference type="ARBA" id="ARBA00008136"/>
    </source>
</evidence>
<feature type="compositionally biased region" description="Low complexity" evidence="8">
    <location>
        <begin position="351"/>
        <end position="364"/>
    </location>
</feature>
<dbReference type="PANTHER" id="PTHR13604:SF0">
    <property type="entry name" value="ABASIC SITE PROCESSING PROTEIN HMCES"/>
    <property type="match status" value="1"/>
</dbReference>
<evidence type="ECO:0008006" key="11">
    <source>
        <dbReference type="Google" id="ProtNLM"/>
    </source>
</evidence>
<proteinExistence type="inferred from homology"/>
<keyword evidence="4" id="KW-0378">Hydrolase</keyword>
<evidence type="ECO:0000313" key="9">
    <source>
        <dbReference type="EMBL" id="THH17289.1"/>
    </source>
</evidence>
<dbReference type="InterPro" id="IPR003738">
    <property type="entry name" value="SRAP"/>
</dbReference>
<evidence type="ECO:0000313" key="10">
    <source>
        <dbReference type="Proteomes" id="UP000310158"/>
    </source>
</evidence>
<dbReference type="EMBL" id="SGPL01000117">
    <property type="protein sequence ID" value="THH17289.1"/>
    <property type="molecule type" value="Genomic_DNA"/>
</dbReference>
<dbReference type="GO" id="GO:0003697">
    <property type="term" value="F:single-stranded DNA binding"/>
    <property type="evidence" value="ECO:0007669"/>
    <property type="project" value="InterPro"/>
</dbReference>
<dbReference type="GO" id="GO:0006508">
    <property type="term" value="P:proteolysis"/>
    <property type="evidence" value="ECO:0007669"/>
    <property type="project" value="UniProtKB-KW"/>
</dbReference>
<name>A0A4S4LXD7_9AGAM</name>
<dbReference type="GO" id="GO:0008233">
    <property type="term" value="F:peptidase activity"/>
    <property type="evidence" value="ECO:0007669"/>
    <property type="project" value="UniProtKB-KW"/>
</dbReference>
<keyword evidence="6" id="KW-0238">DNA-binding</keyword>
<evidence type="ECO:0000256" key="5">
    <source>
        <dbReference type="ARBA" id="ARBA00023124"/>
    </source>
</evidence>
<feature type="compositionally biased region" description="Basic and acidic residues" evidence="8">
    <location>
        <begin position="302"/>
        <end position="316"/>
    </location>
</feature>
<keyword evidence="10" id="KW-1185">Reference proteome</keyword>
<reference evidence="9 10" key="1">
    <citation type="submission" date="2019-02" db="EMBL/GenBank/DDBJ databases">
        <title>Genome sequencing of the rare red list fungi Bondarzewia mesenterica.</title>
        <authorList>
            <person name="Buettner E."/>
            <person name="Kellner H."/>
        </authorList>
    </citation>
    <scope>NUCLEOTIDE SEQUENCE [LARGE SCALE GENOMIC DNA]</scope>
    <source>
        <strain evidence="9 10">DSM 108281</strain>
    </source>
</reference>
<dbReference type="Proteomes" id="UP000310158">
    <property type="component" value="Unassembled WGS sequence"/>
</dbReference>
<comment type="similarity">
    <text evidence="1">Belongs to the SOS response-associated peptidase family.</text>
</comment>
<protein>
    <recommendedName>
        <fullName evidence="11">DUF159-domain-containing protein</fullName>
    </recommendedName>
</protein>
<accession>A0A4S4LXD7</accession>
<dbReference type="GO" id="GO:0016829">
    <property type="term" value="F:lyase activity"/>
    <property type="evidence" value="ECO:0007669"/>
    <property type="project" value="UniProtKB-KW"/>
</dbReference>
<keyword evidence="7" id="KW-0456">Lyase</keyword>
<evidence type="ECO:0000256" key="4">
    <source>
        <dbReference type="ARBA" id="ARBA00022801"/>
    </source>
</evidence>
<gene>
    <name evidence="9" type="ORF">EW146_g3498</name>
</gene>
<feature type="region of interest" description="Disordered" evidence="8">
    <location>
        <begin position="264"/>
        <end position="372"/>
    </location>
</feature>
<evidence type="ECO:0000256" key="8">
    <source>
        <dbReference type="SAM" id="MobiDB-lite"/>
    </source>
</evidence>
<keyword evidence="5" id="KW-0190">Covalent protein-DNA linkage</keyword>
<comment type="caution">
    <text evidence="9">The sequence shown here is derived from an EMBL/GenBank/DDBJ whole genome shotgun (WGS) entry which is preliminary data.</text>
</comment>
<keyword evidence="3" id="KW-0227">DNA damage</keyword>
<sequence length="372" mass="41590">MCGRYSLGLPADEVEQLPGHPALQQQVGEWIDRDNFVPRYNVAPRTQAPVLRRANASSDQGPQLVLHTMKWGLVPHWSKSESISLKTINARAENLVGGSGMWKSIRGKKRCVILAQGYYEWLKRRKDRFPHFTRHKDGRLMLLAGLYDTAYIEGQSKPLWTFTIVTTAANKHLEWLHDRQPVVLASQTDVDIWLDTSSQTWNTNLNKLLEPYDDSIAPLQCYPVPKEVGKVGTESPAFIEPISQRNDGIKALFSKEKRLDTTSTVSAYHLSESDSPSSSKRKRMSSTEPELDHNGPASQDAYRQESEQPKRERHAANVDLDSDIEIIDVPSESDPQLSSGKVKPVVEEPESGSPASSSTSQVGSTYLRSVSP</sequence>
<evidence type="ECO:0000256" key="6">
    <source>
        <dbReference type="ARBA" id="ARBA00023125"/>
    </source>
</evidence>
<dbReference type="GO" id="GO:0106300">
    <property type="term" value="P:protein-DNA covalent cross-linking repair"/>
    <property type="evidence" value="ECO:0007669"/>
    <property type="project" value="InterPro"/>
</dbReference>
<organism evidence="9 10">
    <name type="scientific">Bondarzewia mesenterica</name>
    <dbReference type="NCBI Taxonomy" id="1095465"/>
    <lineage>
        <taxon>Eukaryota</taxon>
        <taxon>Fungi</taxon>
        <taxon>Dikarya</taxon>
        <taxon>Basidiomycota</taxon>
        <taxon>Agaricomycotina</taxon>
        <taxon>Agaricomycetes</taxon>
        <taxon>Russulales</taxon>
        <taxon>Bondarzewiaceae</taxon>
        <taxon>Bondarzewia</taxon>
    </lineage>
</organism>
<evidence type="ECO:0000256" key="7">
    <source>
        <dbReference type="ARBA" id="ARBA00023239"/>
    </source>
</evidence>